<comment type="caution">
    <text evidence="2">The sequence shown here is derived from an EMBL/GenBank/DDBJ whole genome shotgun (WGS) entry which is preliminary data.</text>
</comment>
<keyword evidence="3" id="KW-1185">Reference proteome</keyword>
<protein>
    <submittedName>
        <fullName evidence="2">Uncharacterized protein</fullName>
    </submittedName>
</protein>
<proteinExistence type="predicted"/>
<organism evidence="2 3">
    <name type="scientific">Heyndrickxia oleronia</name>
    <dbReference type="NCBI Taxonomy" id="38875"/>
    <lineage>
        <taxon>Bacteria</taxon>
        <taxon>Bacillati</taxon>
        <taxon>Bacillota</taxon>
        <taxon>Bacilli</taxon>
        <taxon>Bacillales</taxon>
        <taxon>Bacillaceae</taxon>
        <taxon>Heyndrickxia</taxon>
    </lineage>
</organism>
<dbReference type="EMBL" id="MTLA01000432">
    <property type="protein sequence ID" value="OOP65866.1"/>
    <property type="molecule type" value="Genomic_DNA"/>
</dbReference>
<sequence>MIAYKRFALISFLIKFFSLFISSSLKDNIFVSLLTFLIIMVVLYSIMIIIPFYFRRKINIFNQYYTWIEKGGRFGSKR</sequence>
<feature type="transmembrane region" description="Helical" evidence="1">
    <location>
        <begin position="31"/>
        <end position="54"/>
    </location>
</feature>
<keyword evidence="1" id="KW-1133">Transmembrane helix</keyword>
<keyword evidence="1" id="KW-0812">Transmembrane</keyword>
<evidence type="ECO:0000313" key="2">
    <source>
        <dbReference type="EMBL" id="OOP65866.1"/>
    </source>
</evidence>
<feature type="transmembrane region" description="Helical" evidence="1">
    <location>
        <begin position="7"/>
        <end position="25"/>
    </location>
</feature>
<gene>
    <name evidence="2" type="ORF">BWZ43_23960</name>
</gene>
<evidence type="ECO:0000313" key="3">
    <source>
        <dbReference type="Proteomes" id="UP000189761"/>
    </source>
</evidence>
<dbReference type="AlphaFoldDB" id="A0A8E2I9G4"/>
<keyword evidence="1" id="KW-0472">Membrane</keyword>
<accession>A0A8E2I9G4</accession>
<name>A0A8E2I9G4_9BACI</name>
<evidence type="ECO:0000256" key="1">
    <source>
        <dbReference type="SAM" id="Phobius"/>
    </source>
</evidence>
<reference evidence="2 3" key="1">
    <citation type="submission" date="2017-01" db="EMBL/GenBank/DDBJ databases">
        <title>Draft genome sequence of Bacillus oleronius.</title>
        <authorList>
            <person name="Allam M."/>
        </authorList>
    </citation>
    <scope>NUCLEOTIDE SEQUENCE [LARGE SCALE GENOMIC DNA]</scope>
    <source>
        <strain evidence="2 3">DSM 9356</strain>
    </source>
</reference>
<dbReference type="Proteomes" id="UP000189761">
    <property type="component" value="Unassembled WGS sequence"/>
</dbReference>